<dbReference type="Gramene" id="TRITD2Av1G153830.1">
    <property type="protein sequence ID" value="TRITD2Av1G153830.1"/>
    <property type="gene ID" value="TRITD2Av1G153830"/>
</dbReference>
<evidence type="ECO:0000313" key="2">
    <source>
        <dbReference type="Proteomes" id="UP000324705"/>
    </source>
</evidence>
<sequence length="83" mass="9849">MALRSHPSYRSLWPLRSMFEPRRLTPPSPRTIPEDFGRAKFLFRTGVYFIKSEYDTNDYTMTPKNMETSSCIPNVYDYFNNTP</sequence>
<protein>
    <submittedName>
        <fullName evidence="1">Uncharacterized protein</fullName>
    </submittedName>
</protein>
<proteinExistence type="predicted"/>
<name>A0A9R1R7J3_TRITD</name>
<reference evidence="1 2" key="1">
    <citation type="submission" date="2017-09" db="EMBL/GenBank/DDBJ databases">
        <authorList>
            <consortium name="International Durum Wheat Genome Sequencing Consortium (IDWGSC)"/>
            <person name="Milanesi L."/>
        </authorList>
    </citation>
    <scope>NUCLEOTIDE SEQUENCE [LARGE SCALE GENOMIC DNA]</scope>
    <source>
        <strain evidence="2">cv. Svevo</strain>
    </source>
</reference>
<accession>A0A9R1R7J3</accession>
<dbReference type="AlphaFoldDB" id="A0A9R1R7J3"/>
<organism evidence="1 2">
    <name type="scientific">Triticum turgidum subsp. durum</name>
    <name type="common">Durum wheat</name>
    <name type="synonym">Triticum durum</name>
    <dbReference type="NCBI Taxonomy" id="4567"/>
    <lineage>
        <taxon>Eukaryota</taxon>
        <taxon>Viridiplantae</taxon>
        <taxon>Streptophyta</taxon>
        <taxon>Embryophyta</taxon>
        <taxon>Tracheophyta</taxon>
        <taxon>Spermatophyta</taxon>
        <taxon>Magnoliopsida</taxon>
        <taxon>Liliopsida</taxon>
        <taxon>Poales</taxon>
        <taxon>Poaceae</taxon>
        <taxon>BOP clade</taxon>
        <taxon>Pooideae</taxon>
        <taxon>Triticodae</taxon>
        <taxon>Triticeae</taxon>
        <taxon>Triticinae</taxon>
        <taxon>Triticum</taxon>
    </lineage>
</organism>
<dbReference type="Proteomes" id="UP000324705">
    <property type="component" value="Chromosome 2A"/>
</dbReference>
<dbReference type="OMA" id="SEYDTND"/>
<evidence type="ECO:0000313" key="1">
    <source>
        <dbReference type="EMBL" id="VAH31165.1"/>
    </source>
</evidence>
<dbReference type="EMBL" id="LT934113">
    <property type="protein sequence ID" value="VAH31165.1"/>
    <property type="molecule type" value="Genomic_DNA"/>
</dbReference>
<keyword evidence="2" id="KW-1185">Reference proteome</keyword>
<gene>
    <name evidence="1" type="ORF">TRITD_2Av1G153830</name>
</gene>